<feature type="region of interest" description="Disordered" evidence="1">
    <location>
        <begin position="121"/>
        <end position="147"/>
    </location>
</feature>
<feature type="compositionally biased region" description="Polar residues" evidence="1">
    <location>
        <begin position="366"/>
        <end position="378"/>
    </location>
</feature>
<feature type="region of interest" description="Disordered" evidence="1">
    <location>
        <begin position="352"/>
        <end position="441"/>
    </location>
</feature>
<sequence>MHVEGAAEDAGEGQHVVDLVGEVGAAGRDDASVSTSDVGVHLGRGVGEPEDDGLGRHPGDVLLRHGAAGDTEVDVGSDEHVLQAAGAAGLVGRHLGQGALDRGEVAARRVQHALAVGDGEVGDAGLEQDLGDRDTRGAGARDDDPGRARVAAGQLERVGEGRQRHHRGAVLVVVEDGDVEQALEPILDLEAAWCRDVLEVDPTEAGCEPHDGLDDLLGVGRVEADRDGVDAAELLEQHGLALHHRHRGGRTDVAQPEHRGAVADDGDGVGHPRVVLGHARVGRDRLAHQGHTRGVGERQVAGPVERDGRVDRHLAAGVQVEDRVTLVGVVEHGSGTESRGDLRCGRHQVRTLSRRRAVEDGRRPGSTRQGGSRNQTGRSAVPSSLPQRPPLPGGRPDMRYVTRRARSVPVAATPAPRPRPARRARRRHRGAGSRRRRRGRR</sequence>
<evidence type="ECO:0000313" key="2">
    <source>
        <dbReference type="EMBL" id="CAB4731254.1"/>
    </source>
</evidence>
<reference evidence="2" key="1">
    <citation type="submission" date="2020-05" db="EMBL/GenBank/DDBJ databases">
        <authorList>
            <person name="Chiriac C."/>
            <person name="Salcher M."/>
            <person name="Ghai R."/>
            <person name="Kavagutti S V."/>
        </authorList>
    </citation>
    <scope>NUCLEOTIDE SEQUENCE</scope>
</reference>
<dbReference type="EMBL" id="CAEZXR010000400">
    <property type="protein sequence ID" value="CAB4731254.1"/>
    <property type="molecule type" value="Genomic_DNA"/>
</dbReference>
<protein>
    <submittedName>
        <fullName evidence="2">Unannotated protein</fullName>
    </submittedName>
</protein>
<accession>A0A6J6S8M0</accession>
<proteinExistence type="predicted"/>
<gene>
    <name evidence="2" type="ORF">UFOPK2579_02592</name>
</gene>
<evidence type="ECO:0000256" key="1">
    <source>
        <dbReference type="SAM" id="MobiDB-lite"/>
    </source>
</evidence>
<organism evidence="2">
    <name type="scientific">freshwater metagenome</name>
    <dbReference type="NCBI Taxonomy" id="449393"/>
    <lineage>
        <taxon>unclassified sequences</taxon>
        <taxon>metagenomes</taxon>
        <taxon>ecological metagenomes</taxon>
    </lineage>
</organism>
<feature type="compositionally biased region" description="Basic residues" evidence="1">
    <location>
        <begin position="419"/>
        <end position="441"/>
    </location>
</feature>
<feature type="compositionally biased region" description="Basic and acidic residues" evidence="1">
    <location>
        <begin position="130"/>
        <end position="147"/>
    </location>
</feature>
<feature type="region of interest" description="Disordered" evidence="1">
    <location>
        <begin position="25"/>
        <end position="54"/>
    </location>
</feature>
<name>A0A6J6S8M0_9ZZZZ</name>
<dbReference type="AlphaFoldDB" id="A0A6J6S8M0"/>